<feature type="transmembrane region" description="Helical" evidence="1">
    <location>
        <begin position="99"/>
        <end position="116"/>
    </location>
</feature>
<evidence type="ECO:0008006" key="3">
    <source>
        <dbReference type="Google" id="ProtNLM"/>
    </source>
</evidence>
<accession>A0A6N2S2N6</accession>
<keyword evidence="1" id="KW-0812">Transmembrane</keyword>
<gene>
    <name evidence="2" type="ORF">BHLFYP23_01921</name>
</gene>
<evidence type="ECO:0000256" key="1">
    <source>
        <dbReference type="SAM" id="Phobius"/>
    </source>
</evidence>
<name>A0A6N2S2N6_BLAHA</name>
<protein>
    <recommendedName>
        <fullName evidence="3">DUF1700 domain-containing protein</fullName>
    </recommendedName>
</protein>
<organism evidence="2">
    <name type="scientific">Blautia hansenii</name>
    <name type="common">Ruminococcus hansenii</name>
    <dbReference type="NCBI Taxonomy" id="1322"/>
    <lineage>
        <taxon>Bacteria</taxon>
        <taxon>Bacillati</taxon>
        <taxon>Bacillota</taxon>
        <taxon>Clostridia</taxon>
        <taxon>Lachnospirales</taxon>
        <taxon>Lachnospiraceae</taxon>
        <taxon>Blautia</taxon>
    </lineage>
</organism>
<dbReference type="AlphaFoldDB" id="A0A6N2S2N6"/>
<proteinExistence type="predicted"/>
<keyword evidence="1" id="KW-1133">Transmembrane helix</keyword>
<reference evidence="2" key="1">
    <citation type="submission" date="2019-11" db="EMBL/GenBank/DDBJ databases">
        <authorList>
            <person name="Feng L."/>
        </authorList>
    </citation>
    <scope>NUCLEOTIDE SEQUENCE</scope>
    <source>
        <strain evidence="2">BhanseniiLFYP23</strain>
    </source>
</reference>
<feature type="transmembrane region" description="Helical" evidence="1">
    <location>
        <begin position="122"/>
        <end position="140"/>
    </location>
</feature>
<evidence type="ECO:0000313" key="2">
    <source>
        <dbReference type="EMBL" id="VYS87943.1"/>
    </source>
</evidence>
<dbReference type="EMBL" id="CACRSY010000007">
    <property type="protein sequence ID" value="VYS87943.1"/>
    <property type="molecule type" value="Genomic_DNA"/>
</dbReference>
<keyword evidence="1" id="KW-0472">Membrane</keyword>
<dbReference type="RefSeq" id="WP_156342038.1">
    <property type="nucleotide sequence ID" value="NZ_CACRSY010000007.1"/>
</dbReference>
<sequence>MTKREFLEELKEVLSEQLPQNQVAEHVSYYMNYIEEQKQNESSEEEVLNMLGDPRLIARTILDTAPNSRENQNYFYEETTQDVQSEEKKKGLSGKAKKYVYIGIAIAVILLIISLITTLLSFLLPILLPVILIFVVISIVRKR</sequence>
<dbReference type="Pfam" id="PF22564">
    <property type="entry name" value="HAAS"/>
    <property type="match status" value="1"/>
</dbReference>